<dbReference type="AlphaFoldDB" id="A0A4R4DXA6"/>
<reference evidence="1 2" key="1">
    <citation type="submission" date="2019-03" db="EMBL/GenBank/DDBJ databases">
        <authorList>
            <person name="Kim M.K.M."/>
        </authorList>
    </citation>
    <scope>NUCLEOTIDE SEQUENCE [LARGE SCALE GENOMIC DNA]</scope>
    <source>
        <strain evidence="1 2">17J68-15</strain>
    </source>
</reference>
<gene>
    <name evidence="1" type="ORF">E0486_15320</name>
</gene>
<keyword evidence="2" id="KW-1185">Reference proteome</keyword>
<dbReference type="Proteomes" id="UP000295164">
    <property type="component" value="Unassembled WGS sequence"/>
</dbReference>
<comment type="caution">
    <text evidence="1">The sequence shown here is derived from an EMBL/GenBank/DDBJ whole genome shotgun (WGS) entry which is preliminary data.</text>
</comment>
<dbReference type="EMBL" id="SKFH01000033">
    <property type="protein sequence ID" value="TCZ67729.1"/>
    <property type="molecule type" value="Genomic_DNA"/>
</dbReference>
<name>A0A4R4DXA6_9BACT</name>
<dbReference type="OrthoDB" id="670883at2"/>
<organism evidence="1 2">
    <name type="scientific">Flaviaesturariibacter aridisoli</name>
    <dbReference type="NCBI Taxonomy" id="2545761"/>
    <lineage>
        <taxon>Bacteria</taxon>
        <taxon>Pseudomonadati</taxon>
        <taxon>Bacteroidota</taxon>
        <taxon>Chitinophagia</taxon>
        <taxon>Chitinophagales</taxon>
        <taxon>Chitinophagaceae</taxon>
        <taxon>Flaviaestuariibacter</taxon>
    </lineage>
</organism>
<dbReference type="RefSeq" id="WP_131853348.1">
    <property type="nucleotide sequence ID" value="NZ_SKFH01000033.1"/>
</dbReference>
<proteinExistence type="predicted"/>
<accession>A0A4R4DXA6</accession>
<sequence>MITYVELWKAKQAWLDLSQEERGNYMNALGPAIQQLLENGVQIVSWGRNEAATFNRAGYDYFAVWTFPNSEAAQGFEKMVEGAGWYNYFDQVNVMGTAGSPQDVIGQMIQL</sequence>
<evidence type="ECO:0008006" key="3">
    <source>
        <dbReference type="Google" id="ProtNLM"/>
    </source>
</evidence>
<dbReference type="Pfam" id="PF20321">
    <property type="entry name" value="DUF6616"/>
    <property type="match status" value="1"/>
</dbReference>
<evidence type="ECO:0000313" key="2">
    <source>
        <dbReference type="Proteomes" id="UP000295164"/>
    </source>
</evidence>
<evidence type="ECO:0000313" key="1">
    <source>
        <dbReference type="EMBL" id="TCZ67729.1"/>
    </source>
</evidence>
<dbReference type="InterPro" id="IPR046724">
    <property type="entry name" value="DUF6616"/>
</dbReference>
<protein>
    <recommendedName>
        <fullName evidence="3">NIPSNAP domain-containing protein</fullName>
    </recommendedName>
</protein>